<protein>
    <submittedName>
        <fullName evidence="1">Uncharacterized protein</fullName>
    </submittedName>
</protein>
<sequence>MKLSTKPFCHRLPSVMKAGPIDASRNPRMMRAAVNSAPSSDRMNAGVPYRRGWQAREYAGFACTSRYVTFYGWLISTTGIACDSKSANWRRKWD</sequence>
<dbReference type="EMBL" id="CM000832">
    <property type="protein sequence ID" value="EET07690.1"/>
    <property type="molecule type" value="Genomic_DNA"/>
</dbReference>
<organism evidence="1">
    <name type="scientific">Burkholderia pseudomallei 1710a</name>
    <dbReference type="NCBI Taxonomy" id="320371"/>
    <lineage>
        <taxon>Bacteria</taxon>
        <taxon>Pseudomonadati</taxon>
        <taxon>Pseudomonadota</taxon>
        <taxon>Betaproteobacteria</taxon>
        <taxon>Burkholderiales</taxon>
        <taxon>Burkholderiaceae</taxon>
        <taxon>Burkholderia</taxon>
        <taxon>pseudomallei group</taxon>
    </lineage>
</organism>
<name>A0A0E1W397_BURPE</name>
<accession>A0A0E1W397</accession>
<reference evidence="1" key="1">
    <citation type="submission" date="2009-05" db="EMBL/GenBank/DDBJ databases">
        <authorList>
            <person name="Harkins D.M."/>
            <person name="DeShazer D."/>
            <person name="Woods D.E."/>
            <person name="Brinkac L.M."/>
            <person name="Brown K.A."/>
            <person name="Hung G.C."/>
            <person name="Tuanyok A."/>
            <person name="Zhang B."/>
            <person name="Nierman W.C."/>
        </authorList>
    </citation>
    <scope>NUCLEOTIDE SEQUENCE [LARGE SCALE GENOMIC DNA]</scope>
    <source>
        <strain evidence="1">1710a</strain>
    </source>
</reference>
<dbReference type="AlphaFoldDB" id="A0A0E1W397"/>
<dbReference type="HOGENOM" id="CLU_2380637_0_0_4"/>
<gene>
    <name evidence="1" type="ORF">BURPS1710A_1983</name>
</gene>
<proteinExistence type="predicted"/>
<evidence type="ECO:0000313" key="1">
    <source>
        <dbReference type="EMBL" id="EET07690.1"/>
    </source>
</evidence>
<dbReference type="Proteomes" id="UP000001812">
    <property type="component" value="Chromosome I"/>
</dbReference>